<feature type="domain" description="Cell envelope-related transcriptional attenuator" evidence="4">
    <location>
        <begin position="86"/>
        <end position="241"/>
    </location>
</feature>
<dbReference type="EMBL" id="JACHXN010000001">
    <property type="protein sequence ID" value="MBB3143632.1"/>
    <property type="molecule type" value="Genomic_DNA"/>
</dbReference>
<evidence type="ECO:0000313" key="5">
    <source>
        <dbReference type="EMBL" id="MBB3143632.1"/>
    </source>
</evidence>
<sequence>MSGGVIDEQPAAEDKPQRRLRRSLIVVILIALLPATVYAKLTRNISHIEVTREDLGDDRPAKASTDALNILVVGSDQRDDRYAGERADIIMLVHLSPTRNEAAVISFPRDSLVQLPACRSGERRPGQQRRIGMINSSFSFGGIGCTWKTMEALTGIHIDHFVTVDFTGFKGMVDAIGGVDLCIPEPIRDDYVQLDLPAGWQTLQGEQALGYVRTRHSIGDRSDIGRIQRQQDFVVAMAKKTLSGWTLFNAVRMLGFLNTATMSITTDPALTLGVMLDLGLITRRLSSDQVRFVITPWRYSTSYPGRIEWLQGPAKKLFQSIAADKPLPGTKLRDTQSTVPPPSETDAKHYADHAGPATTLTVPFPPEQPLPTTRPCHQ</sequence>
<evidence type="ECO:0000313" key="6">
    <source>
        <dbReference type="Proteomes" id="UP000554520"/>
    </source>
</evidence>
<dbReference type="PANTHER" id="PTHR33392">
    <property type="entry name" value="POLYISOPRENYL-TEICHOIC ACID--PEPTIDOGLYCAN TEICHOIC ACID TRANSFERASE TAGU"/>
    <property type="match status" value="1"/>
</dbReference>
<feature type="region of interest" description="Disordered" evidence="2">
    <location>
        <begin position="326"/>
        <end position="378"/>
    </location>
</feature>
<comment type="similarity">
    <text evidence="1">Belongs to the LytR/CpsA/Psr (LCP) family.</text>
</comment>
<organism evidence="5 6">
    <name type="scientific">Phyllobacterium trifolii</name>
    <dbReference type="NCBI Taxonomy" id="300193"/>
    <lineage>
        <taxon>Bacteria</taxon>
        <taxon>Pseudomonadati</taxon>
        <taxon>Pseudomonadota</taxon>
        <taxon>Alphaproteobacteria</taxon>
        <taxon>Hyphomicrobiales</taxon>
        <taxon>Phyllobacteriaceae</taxon>
        <taxon>Phyllobacterium</taxon>
    </lineage>
</organism>
<feature type="transmembrane region" description="Helical" evidence="3">
    <location>
        <begin position="24"/>
        <end position="41"/>
    </location>
</feature>
<dbReference type="NCBIfam" id="TIGR00350">
    <property type="entry name" value="lytR_cpsA_psr"/>
    <property type="match status" value="1"/>
</dbReference>
<dbReference type="Pfam" id="PF03816">
    <property type="entry name" value="LytR_cpsA_psr"/>
    <property type="match status" value="1"/>
</dbReference>
<dbReference type="AlphaFoldDB" id="A0A839U3N8"/>
<reference evidence="5 6" key="1">
    <citation type="submission" date="2020-08" db="EMBL/GenBank/DDBJ databases">
        <title>Genomic Encyclopedia of Type Strains, Phase III (KMG-III): the genomes of soil and plant-associated and newly described type strains.</title>
        <authorList>
            <person name="Whitman W."/>
        </authorList>
    </citation>
    <scope>NUCLEOTIDE SEQUENCE [LARGE SCALE GENOMIC DNA]</scope>
    <source>
        <strain evidence="5 6">CECT 7015</strain>
    </source>
</reference>
<evidence type="ECO:0000256" key="1">
    <source>
        <dbReference type="ARBA" id="ARBA00006068"/>
    </source>
</evidence>
<keyword evidence="3" id="KW-0472">Membrane</keyword>
<evidence type="ECO:0000259" key="4">
    <source>
        <dbReference type="Pfam" id="PF03816"/>
    </source>
</evidence>
<accession>A0A839U3N8</accession>
<gene>
    <name evidence="5" type="ORF">FHS21_000015</name>
</gene>
<dbReference type="Gene3D" id="3.40.630.190">
    <property type="entry name" value="LCP protein"/>
    <property type="match status" value="1"/>
</dbReference>
<dbReference type="Proteomes" id="UP000554520">
    <property type="component" value="Unassembled WGS sequence"/>
</dbReference>
<dbReference type="RefSeq" id="WP_183660662.1">
    <property type="nucleotide sequence ID" value="NZ_JACHXN010000001.1"/>
</dbReference>
<keyword evidence="3" id="KW-1133">Transmembrane helix</keyword>
<keyword evidence="6" id="KW-1185">Reference proteome</keyword>
<keyword evidence="3" id="KW-0812">Transmembrane</keyword>
<dbReference type="InterPro" id="IPR004474">
    <property type="entry name" value="LytR_CpsA_psr"/>
</dbReference>
<name>A0A839U3N8_9HYPH</name>
<evidence type="ECO:0000256" key="2">
    <source>
        <dbReference type="SAM" id="MobiDB-lite"/>
    </source>
</evidence>
<dbReference type="PANTHER" id="PTHR33392:SF6">
    <property type="entry name" value="POLYISOPRENYL-TEICHOIC ACID--PEPTIDOGLYCAN TEICHOIC ACID TRANSFERASE TAGU"/>
    <property type="match status" value="1"/>
</dbReference>
<evidence type="ECO:0000256" key="3">
    <source>
        <dbReference type="SAM" id="Phobius"/>
    </source>
</evidence>
<comment type="caution">
    <text evidence="5">The sequence shown here is derived from an EMBL/GenBank/DDBJ whole genome shotgun (WGS) entry which is preliminary data.</text>
</comment>
<protein>
    <submittedName>
        <fullName evidence="5">LCP family protein required for cell wall assembly</fullName>
    </submittedName>
</protein>
<dbReference type="InterPro" id="IPR050922">
    <property type="entry name" value="LytR/CpsA/Psr_CW_biosynth"/>
</dbReference>
<proteinExistence type="inferred from homology"/>